<protein>
    <recommendedName>
        <fullName evidence="3">Sialate O-acetylesterase domain-containing protein</fullName>
    </recommendedName>
</protein>
<keyword evidence="5" id="KW-1185">Reference proteome</keyword>
<evidence type="ECO:0000256" key="1">
    <source>
        <dbReference type="ARBA" id="ARBA00022801"/>
    </source>
</evidence>
<dbReference type="Gene3D" id="3.40.50.1110">
    <property type="entry name" value="SGNH hydrolase"/>
    <property type="match status" value="1"/>
</dbReference>
<accession>A0A518AVL1</accession>
<dbReference type="EMBL" id="CP036278">
    <property type="protein sequence ID" value="QDU58742.1"/>
    <property type="molecule type" value="Genomic_DNA"/>
</dbReference>
<feature type="domain" description="Sialate O-acetylesterase" evidence="3">
    <location>
        <begin position="26"/>
        <end position="289"/>
    </location>
</feature>
<dbReference type="SUPFAM" id="SSF52266">
    <property type="entry name" value="SGNH hydrolase"/>
    <property type="match status" value="1"/>
</dbReference>
<keyword evidence="1" id="KW-0378">Hydrolase</keyword>
<dbReference type="InterPro" id="IPR036514">
    <property type="entry name" value="SGNH_hydro_sf"/>
</dbReference>
<dbReference type="PANTHER" id="PTHR31988:SF19">
    <property type="entry name" value="9-O-ACETYL-N-ACETYLNEURAMINIC ACID DEACETYLASE-RELATED"/>
    <property type="match status" value="1"/>
</dbReference>
<reference evidence="4 5" key="1">
    <citation type="submission" date="2019-02" db="EMBL/GenBank/DDBJ databases">
        <title>Deep-cultivation of Planctomycetes and their phenomic and genomic characterization uncovers novel biology.</title>
        <authorList>
            <person name="Wiegand S."/>
            <person name="Jogler M."/>
            <person name="Boedeker C."/>
            <person name="Pinto D."/>
            <person name="Vollmers J."/>
            <person name="Rivas-Marin E."/>
            <person name="Kohn T."/>
            <person name="Peeters S.H."/>
            <person name="Heuer A."/>
            <person name="Rast P."/>
            <person name="Oberbeckmann S."/>
            <person name="Bunk B."/>
            <person name="Jeske O."/>
            <person name="Meyerdierks A."/>
            <person name="Storesund J.E."/>
            <person name="Kallscheuer N."/>
            <person name="Luecker S."/>
            <person name="Lage O.M."/>
            <person name="Pohl T."/>
            <person name="Merkel B.J."/>
            <person name="Hornburger P."/>
            <person name="Mueller R.-W."/>
            <person name="Bruemmer F."/>
            <person name="Labrenz M."/>
            <person name="Spormann A.M."/>
            <person name="Op den Camp H."/>
            <person name="Overmann J."/>
            <person name="Amann R."/>
            <person name="Jetten M.S.M."/>
            <person name="Mascher T."/>
            <person name="Medema M.H."/>
            <person name="Devos D.P."/>
            <person name="Kaster A.-K."/>
            <person name="Ovreas L."/>
            <person name="Rohde M."/>
            <person name="Galperin M.Y."/>
            <person name="Jogler C."/>
        </authorList>
    </citation>
    <scope>NUCLEOTIDE SEQUENCE [LARGE SCALE GENOMIC DNA]</scope>
    <source>
        <strain evidence="4 5">Pan181</strain>
    </source>
</reference>
<dbReference type="GO" id="GO:0016788">
    <property type="term" value="F:hydrolase activity, acting on ester bonds"/>
    <property type="evidence" value="ECO:0007669"/>
    <property type="project" value="UniProtKB-ARBA"/>
</dbReference>
<dbReference type="Proteomes" id="UP000315750">
    <property type="component" value="Chromosome"/>
</dbReference>
<dbReference type="Pfam" id="PF03629">
    <property type="entry name" value="SASA"/>
    <property type="match status" value="1"/>
</dbReference>
<name>A0A518AVL1_9BACT</name>
<feature type="chain" id="PRO_5022088241" description="Sialate O-acetylesterase domain-containing protein" evidence="2">
    <location>
        <begin position="23"/>
        <end position="345"/>
    </location>
</feature>
<evidence type="ECO:0000259" key="3">
    <source>
        <dbReference type="Pfam" id="PF03629"/>
    </source>
</evidence>
<gene>
    <name evidence="4" type="ORF">Pan181_49820</name>
</gene>
<dbReference type="AlphaFoldDB" id="A0A518AVL1"/>
<evidence type="ECO:0000313" key="4">
    <source>
        <dbReference type="EMBL" id="QDU58742.1"/>
    </source>
</evidence>
<feature type="signal peptide" evidence="2">
    <location>
        <begin position="1"/>
        <end position="22"/>
    </location>
</feature>
<evidence type="ECO:0000313" key="5">
    <source>
        <dbReference type="Proteomes" id="UP000315750"/>
    </source>
</evidence>
<dbReference type="InterPro" id="IPR005181">
    <property type="entry name" value="SASA"/>
</dbReference>
<organism evidence="4 5">
    <name type="scientific">Aeoliella mucimassa</name>
    <dbReference type="NCBI Taxonomy" id="2527972"/>
    <lineage>
        <taxon>Bacteria</taxon>
        <taxon>Pseudomonadati</taxon>
        <taxon>Planctomycetota</taxon>
        <taxon>Planctomycetia</taxon>
        <taxon>Pirellulales</taxon>
        <taxon>Lacipirellulaceae</taxon>
        <taxon>Aeoliella</taxon>
    </lineage>
</organism>
<proteinExistence type="predicted"/>
<dbReference type="KEGG" id="amuc:Pan181_49820"/>
<dbReference type="RefSeq" id="WP_197528648.1">
    <property type="nucleotide sequence ID" value="NZ_CP036278.1"/>
</dbReference>
<keyword evidence="2" id="KW-0732">Signal</keyword>
<evidence type="ECO:0000256" key="2">
    <source>
        <dbReference type="SAM" id="SignalP"/>
    </source>
</evidence>
<dbReference type="PANTHER" id="PTHR31988">
    <property type="entry name" value="ESTERASE, PUTATIVE (DUF303)-RELATED"/>
    <property type="match status" value="1"/>
</dbReference>
<sequence precursor="true">MRTVAFAVAAMLMLLSHQAATAADSVKVFVLVGQSNMQGQASLETLGHQIIEPRTREMFAHLHDGQGNYLSRDDVYIHFLDRHGKLTVGYGARNDRFGPELGFGWTVGNALDEPVLIVKAAYGGRSLYRDFRPPSAGLPSDEQLSKELEQLQKREPEATLDDVKQKYGFAYRDMLSEVKHARENYQQLFPELADKKFELAGFVWFQGWNDMIRDEYSAAYTDNMAHFIKDVRSDLQAPELPFIIGQMGVDGPYQGDDPTSDKKERFKANQAAAAELPEFAGNVAVVKTDQYWDADAAEAFKTWKDDVEAWKHFGNDRPYHYLGSPKIIYEVGQAFGEEMLELTSK</sequence>
<dbReference type="InterPro" id="IPR052940">
    <property type="entry name" value="Carb_Esterase_6"/>
</dbReference>